<name>A0A8H4QU12_9AGAR</name>
<feature type="region of interest" description="Disordered" evidence="1">
    <location>
        <begin position="48"/>
        <end position="205"/>
    </location>
</feature>
<dbReference type="Proteomes" id="UP000521872">
    <property type="component" value="Unassembled WGS sequence"/>
</dbReference>
<organism evidence="2 3">
    <name type="scientific">Agrocybe pediades</name>
    <dbReference type="NCBI Taxonomy" id="84607"/>
    <lineage>
        <taxon>Eukaryota</taxon>
        <taxon>Fungi</taxon>
        <taxon>Dikarya</taxon>
        <taxon>Basidiomycota</taxon>
        <taxon>Agaricomycotina</taxon>
        <taxon>Agaricomycetes</taxon>
        <taxon>Agaricomycetidae</taxon>
        <taxon>Agaricales</taxon>
        <taxon>Agaricineae</taxon>
        <taxon>Strophariaceae</taxon>
        <taxon>Agrocybe</taxon>
    </lineage>
</organism>
<dbReference type="GO" id="GO:0000981">
    <property type="term" value="F:DNA-binding transcription factor activity, RNA polymerase II-specific"/>
    <property type="evidence" value="ECO:0007669"/>
    <property type="project" value="TreeGrafter"/>
</dbReference>
<dbReference type="EMBL" id="JAACJL010000031">
    <property type="protein sequence ID" value="KAF4616863.1"/>
    <property type="molecule type" value="Genomic_DNA"/>
</dbReference>
<evidence type="ECO:0000256" key="1">
    <source>
        <dbReference type="SAM" id="MobiDB-lite"/>
    </source>
</evidence>
<dbReference type="InterPro" id="IPR034078">
    <property type="entry name" value="NFX1_fam"/>
</dbReference>
<sequence length="578" mass="63252">MVCQLSQQAINRASVPLKAIAGLAQTNIFIFIPFTALFRMEVAQNTQNTTTTTTTTAGPVDSGVERKKRRPPPRQNRPPQQGPTGETSSAKPPRRPREPRPRNEPGTSSSVADGARPNPRPRTRRPKPAAEAGGGAEVAPNESAPPAARREGNRRRKNFGSGLTQPDQQDSASSTSASGKRPENRGGRGKSHLPQGDDLTSTLIRNLSTPPYPDCPICFSAIRPEQAIWSCSPSIRIVTSSEAQVQQYCWTSFHIKCIRSWAEKSAIGVVQDARQSEKPYPPDIGVFVTRRTNQNLSDFRRLILVEILARDHEKADVGILVLCNVILALVLLVKLRHDWNVIVQRRLFCLSDVASTSRAKASAIFRAEKPADGHSTVESINVKRFATLETAENLSVEKEKKFSASWKERLPGWADMAAIVFVRDLLIVENTNVKSLAIHHHPNQLSALALLPKSHIVLVVNVPSRLPLHPMFPNTLSPLEPLALTPYPPATLSVPSLTQPARIPAQPNVTTDRARHVLCKSSVHVDAVPLPEACLATKCIKTQRQASKRKRSSATDHATPFAPAVVTNVTESAARSLR</sequence>
<dbReference type="AlphaFoldDB" id="A0A8H4QU12"/>
<evidence type="ECO:0000313" key="2">
    <source>
        <dbReference type="EMBL" id="KAF4616863.1"/>
    </source>
</evidence>
<accession>A0A8H4QU12</accession>
<gene>
    <name evidence="2" type="ORF">D9613_008217</name>
</gene>
<comment type="caution">
    <text evidence="2">The sequence shown here is derived from an EMBL/GenBank/DDBJ whole genome shotgun (WGS) entry which is preliminary data.</text>
</comment>
<reference evidence="2 3" key="1">
    <citation type="submission" date="2019-12" db="EMBL/GenBank/DDBJ databases">
        <authorList>
            <person name="Floudas D."/>
            <person name="Bentzer J."/>
            <person name="Ahren D."/>
            <person name="Johansson T."/>
            <person name="Persson P."/>
            <person name="Tunlid A."/>
        </authorList>
    </citation>
    <scope>NUCLEOTIDE SEQUENCE [LARGE SCALE GENOMIC DNA]</scope>
    <source>
        <strain evidence="2 3">CBS 102.39</strain>
    </source>
</reference>
<protein>
    <submittedName>
        <fullName evidence="2">Uncharacterized protein</fullName>
    </submittedName>
</protein>
<dbReference type="PANTHER" id="PTHR12360:SF12">
    <property type="entry name" value="TRANSCRIPTIONAL REPRESSOR NF-X1"/>
    <property type="match status" value="1"/>
</dbReference>
<keyword evidence="3" id="KW-1185">Reference proteome</keyword>
<feature type="compositionally biased region" description="Low complexity" evidence="1">
    <location>
        <begin position="164"/>
        <end position="178"/>
    </location>
</feature>
<evidence type="ECO:0000313" key="3">
    <source>
        <dbReference type="Proteomes" id="UP000521872"/>
    </source>
</evidence>
<proteinExistence type="predicted"/>
<dbReference type="GO" id="GO:0005634">
    <property type="term" value="C:nucleus"/>
    <property type="evidence" value="ECO:0007669"/>
    <property type="project" value="TreeGrafter"/>
</dbReference>
<dbReference type="PANTHER" id="PTHR12360">
    <property type="entry name" value="NUCLEAR TRANSCRIPTION FACTOR, X-BOX BINDING 1 NFX1"/>
    <property type="match status" value="1"/>
</dbReference>
<dbReference type="GO" id="GO:0000122">
    <property type="term" value="P:negative regulation of transcription by RNA polymerase II"/>
    <property type="evidence" value="ECO:0007669"/>
    <property type="project" value="TreeGrafter"/>
</dbReference>
<dbReference type="GO" id="GO:0000977">
    <property type="term" value="F:RNA polymerase II transcription regulatory region sequence-specific DNA binding"/>
    <property type="evidence" value="ECO:0007669"/>
    <property type="project" value="TreeGrafter"/>
</dbReference>